<evidence type="ECO:0000259" key="2">
    <source>
        <dbReference type="PROSITE" id="PS50011"/>
    </source>
</evidence>
<evidence type="ECO:0000313" key="3">
    <source>
        <dbReference type="EMBL" id="KAE8370610.1"/>
    </source>
</evidence>
<evidence type="ECO:0000313" key="4">
    <source>
        <dbReference type="Proteomes" id="UP000326268"/>
    </source>
</evidence>
<accession>A0A5N7APF7</accession>
<dbReference type="Gene3D" id="1.20.120.1020">
    <property type="entry name" value="Prion-inhibition and propagation, HeLo domain"/>
    <property type="match status" value="1"/>
</dbReference>
<dbReference type="AlphaFoldDB" id="A0A5N7APF7"/>
<dbReference type="EMBL" id="ML737564">
    <property type="protein sequence ID" value="KAE8370610.1"/>
    <property type="molecule type" value="Genomic_DNA"/>
</dbReference>
<keyword evidence="3" id="KW-0640">Prion</keyword>
<feature type="domain" description="Protein kinase" evidence="2">
    <location>
        <begin position="258"/>
        <end position="573"/>
    </location>
</feature>
<organism evidence="3 4">
    <name type="scientific">Aspergillus caelatus</name>
    <dbReference type="NCBI Taxonomy" id="61420"/>
    <lineage>
        <taxon>Eukaryota</taxon>
        <taxon>Fungi</taxon>
        <taxon>Dikarya</taxon>
        <taxon>Ascomycota</taxon>
        <taxon>Pezizomycotina</taxon>
        <taxon>Eurotiomycetes</taxon>
        <taxon>Eurotiomycetidae</taxon>
        <taxon>Eurotiales</taxon>
        <taxon>Aspergillaceae</taxon>
        <taxon>Aspergillus</taxon>
        <taxon>Aspergillus subgen. Circumdati</taxon>
    </lineage>
</organism>
<evidence type="ECO:0000256" key="1">
    <source>
        <dbReference type="SAM" id="SignalP"/>
    </source>
</evidence>
<dbReference type="Pfam" id="PF24476">
    <property type="entry name" value="DUF7580"/>
    <property type="match status" value="1"/>
</dbReference>
<dbReference type="InterPro" id="IPR011009">
    <property type="entry name" value="Kinase-like_dom_sf"/>
</dbReference>
<dbReference type="Pfam" id="PF14479">
    <property type="entry name" value="HeLo"/>
    <property type="match status" value="1"/>
</dbReference>
<dbReference type="GeneID" id="43649271"/>
<feature type="chain" id="PRO_5025051130" evidence="1">
    <location>
        <begin position="19"/>
        <end position="573"/>
    </location>
</feature>
<reference evidence="3 4" key="1">
    <citation type="submission" date="2019-04" db="EMBL/GenBank/DDBJ databases">
        <title>Friends and foes A comparative genomics studyof 23 Aspergillus species from section Flavi.</title>
        <authorList>
            <consortium name="DOE Joint Genome Institute"/>
            <person name="Kjaerbolling I."/>
            <person name="Vesth T."/>
            <person name="Frisvad J.C."/>
            <person name="Nybo J.L."/>
            <person name="Theobald S."/>
            <person name="Kildgaard S."/>
            <person name="Isbrandt T."/>
            <person name="Kuo A."/>
            <person name="Sato A."/>
            <person name="Lyhne E.K."/>
            <person name="Kogle M.E."/>
            <person name="Wiebenga A."/>
            <person name="Kun R.S."/>
            <person name="Lubbers R.J."/>
            <person name="Makela M.R."/>
            <person name="Barry K."/>
            <person name="Chovatia M."/>
            <person name="Clum A."/>
            <person name="Daum C."/>
            <person name="Haridas S."/>
            <person name="He G."/>
            <person name="LaButti K."/>
            <person name="Lipzen A."/>
            <person name="Mondo S."/>
            <person name="Riley R."/>
            <person name="Salamov A."/>
            <person name="Simmons B.A."/>
            <person name="Magnuson J.K."/>
            <person name="Henrissat B."/>
            <person name="Mortensen U.H."/>
            <person name="Larsen T.O."/>
            <person name="Devries R.P."/>
            <person name="Grigoriev I.V."/>
            <person name="Machida M."/>
            <person name="Baker S.E."/>
            <person name="Andersen M.R."/>
        </authorList>
    </citation>
    <scope>NUCLEOTIDE SEQUENCE [LARGE SCALE GENOMIC DNA]</scope>
    <source>
        <strain evidence="3 4">CBS 763.97</strain>
    </source>
</reference>
<name>A0A5N7APF7_9EURO</name>
<keyword evidence="3" id="KW-0034">Amyloid</keyword>
<gene>
    <name evidence="3" type="ORF">BDV27DRAFT_119270</name>
</gene>
<dbReference type="PROSITE" id="PS50011">
    <property type="entry name" value="PROTEIN_KINASE_DOM"/>
    <property type="match status" value="1"/>
</dbReference>
<dbReference type="SUPFAM" id="SSF56112">
    <property type="entry name" value="Protein kinase-like (PK-like)"/>
    <property type="match status" value="1"/>
</dbReference>
<sequence>MEAAGLAIGVVGLALALCDTIRQGYEVIVEARGAVEGVQTAQIWFRIEQQKFDNWTVQVGLASNDTQEFDVICQGNSMIKSLIVDILAQMSNLLTKREDLEKKYGLCIHPAGDKKVEDLEPDHDVSLREGSALQVASALIQKRAESLPEFQKRISKMAKVKWAVRDKKRFNDFIGSLSDFNAALCDILPPSRRSAYHRALQLEQPSDNDRLQLISNHSEWVDKDYAAAARFKQLHLLQQRSTSPTPGNELPKPIKIPFNNLESRGPTKQNRTLAQIQQKDGTTTHVLVELKTLTDPDPRIISTLERRLMDLIALLQVAPKPSKYRVLDCLGFFTTPGQDHQYGLIFALPEFTVPARIPAPPLPRVETLYSFLRTAADNKVPVCFCLEARFRLAALLASSVSSIHAAGWLHHNINSSNILCLLPDGEAEDSIERPYLSGFGYARVDDPREVSEVTNENDIDRLYQHPDYQTPLHPNHKYRRSYDFYSLGIVLIEIGLWKRISSLRRRGLDERGFAQDIQRRLVPMLGYYMGEQYRDAVASCLDRTRLKVGDDEDKRLSESFSRNVVRVLEDCHA</sequence>
<dbReference type="InterPro" id="IPR029498">
    <property type="entry name" value="HeLo_dom"/>
</dbReference>
<dbReference type="OrthoDB" id="1911848at2759"/>
<keyword evidence="1" id="KW-0732">Signal</keyword>
<dbReference type="GO" id="GO:0005524">
    <property type="term" value="F:ATP binding"/>
    <property type="evidence" value="ECO:0007669"/>
    <property type="project" value="InterPro"/>
</dbReference>
<proteinExistence type="predicted"/>
<dbReference type="Proteomes" id="UP000326268">
    <property type="component" value="Unassembled WGS sequence"/>
</dbReference>
<dbReference type="GO" id="GO:0004672">
    <property type="term" value="F:protein kinase activity"/>
    <property type="evidence" value="ECO:0007669"/>
    <property type="project" value="InterPro"/>
</dbReference>
<protein>
    <submittedName>
        <fullName evidence="3">Prion-inhibition and propagation-domain-containing protein</fullName>
    </submittedName>
</protein>
<dbReference type="RefSeq" id="XP_031933691.1">
    <property type="nucleotide sequence ID" value="XM_032064825.1"/>
</dbReference>
<dbReference type="InterPro" id="IPR000719">
    <property type="entry name" value="Prot_kinase_dom"/>
</dbReference>
<dbReference type="InterPro" id="IPR056002">
    <property type="entry name" value="DUF7580"/>
</dbReference>
<dbReference type="PANTHER" id="PTHR37542">
    <property type="entry name" value="HELO DOMAIN-CONTAINING PROTEIN-RELATED"/>
    <property type="match status" value="1"/>
</dbReference>
<dbReference type="InterPro" id="IPR038305">
    <property type="entry name" value="HeLo_sf"/>
</dbReference>
<feature type="signal peptide" evidence="1">
    <location>
        <begin position="1"/>
        <end position="18"/>
    </location>
</feature>
<dbReference type="PANTHER" id="PTHR37542:SF1">
    <property type="entry name" value="PRION-INHIBITION AND PROPAGATION HELO DOMAIN-CONTAINING PROTEIN"/>
    <property type="match status" value="1"/>
</dbReference>
<keyword evidence="4" id="KW-1185">Reference proteome</keyword>
<dbReference type="Gene3D" id="1.10.510.10">
    <property type="entry name" value="Transferase(Phosphotransferase) domain 1"/>
    <property type="match status" value="1"/>
</dbReference>